<dbReference type="OrthoDB" id="120695at2157"/>
<dbReference type="Proteomes" id="UP000005741">
    <property type="component" value="Chromosome"/>
</dbReference>
<dbReference type="InterPro" id="IPR020501">
    <property type="entry name" value="Uncharacterised_AF1218"/>
</dbReference>
<dbReference type="STRING" id="937775.Metlim_1862"/>
<sequence length="105" mass="11937">MRSAADLKKEIEKRLKNYLSRDKDGIRRELLNIFVKVKSVTVEDTHNKLKERFAISYQSVASMIGIIASKMGILHIIKARDNDQTQYVLKDQYADLVARVVGAGT</sequence>
<dbReference type="Pfam" id="PF10826">
    <property type="entry name" value="DUF2551"/>
    <property type="match status" value="1"/>
</dbReference>
<keyword evidence="2" id="KW-1185">Reference proteome</keyword>
<evidence type="ECO:0000313" key="1">
    <source>
        <dbReference type="EMBL" id="EHQ35963.1"/>
    </source>
</evidence>
<reference evidence="1 2" key="1">
    <citation type="submission" date="2011-10" db="EMBL/GenBank/DDBJ databases">
        <title>The Improved High-Quality Draft genome of Methanoplanus limicola DSM 2279.</title>
        <authorList>
            <consortium name="US DOE Joint Genome Institute (JGI-PGF)"/>
            <person name="Lucas S."/>
            <person name="Copeland A."/>
            <person name="Lapidus A."/>
            <person name="Glavina del Rio T."/>
            <person name="Dalin E."/>
            <person name="Tice H."/>
            <person name="Bruce D."/>
            <person name="Goodwin L."/>
            <person name="Pitluck S."/>
            <person name="Peters L."/>
            <person name="Mikhailova N."/>
            <person name="Lu M."/>
            <person name="Kyrpides N."/>
            <person name="Mavromatis K."/>
            <person name="Ivanova N."/>
            <person name="Markowitz V."/>
            <person name="Cheng J.-F."/>
            <person name="Hugenholtz P."/>
            <person name="Woyke T."/>
            <person name="Wu D."/>
            <person name="Wirth R."/>
            <person name="Brambilla E.-M."/>
            <person name="Klenk H.-P."/>
            <person name="Eisen J.A."/>
        </authorList>
    </citation>
    <scope>NUCLEOTIDE SEQUENCE [LARGE SCALE GENOMIC DNA]</scope>
    <source>
        <strain evidence="1 2">DSM 2279</strain>
    </source>
</reference>
<accession>H1YXW4</accession>
<dbReference type="EMBL" id="CM001436">
    <property type="protein sequence ID" value="EHQ35963.1"/>
    <property type="molecule type" value="Genomic_DNA"/>
</dbReference>
<proteinExistence type="predicted"/>
<gene>
    <name evidence="1" type="ORF">Metlim_1862</name>
</gene>
<organism evidence="1 2">
    <name type="scientific">Methanoplanus limicola DSM 2279</name>
    <dbReference type="NCBI Taxonomy" id="937775"/>
    <lineage>
        <taxon>Archaea</taxon>
        <taxon>Methanobacteriati</taxon>
        <taxon>Methanobacteriota</taxon>
        <taxon>Stenosarchaea group</taxon>
        <taxon>Methanomicrobia</taxon>
        <taxon>Methanomicrobiales</taxon>
        <taxon>Methanomicrobiaceae</taxon>
        <taxon>Methanoplanus</taxon>
    </lineage>
</organism>
<dbReference type="AlphaFoldDB" id="H1YXW4"/>
<evidence type="ECO:0000313" key="2">
    <source>
        <dbReference type="Proteomes" id="UP000005741"/>
    </source>
</evidence>
<evidence type="ECO:0008006" key="3">
    <source>
        <dbReference type="Google" id="ProtNLM"/>
    </source>
</evidence>
<dbReference type="RefSeq" id="WP_004078013.1">
    <property type="nucleotide sequence ID" value="NZ_CM001436.1"/>
</dbReference>
<name>H1YXW4_9EURY</name>
<dbReference type="InParanoid" id="H1YXW4"/>
<dbReference type="HOGENOM" id="CLU_161115_0_0_2"/>
<protein>
    <recommendedName>
        <fullName evidence="3">DUF2551 domain-containing protein</fullName>
    </recommendedName>
</protein>